<feature type="compositionally biased region" description="Polar residues" evidence="1">
    <location>
        <begin position="1014"/>
        <end position="1026"/>
    </location>
</feature>
<reference evidence="3" key="1">
    <citation type="submission" date="2021-01" db="EMBL/GenBank/DDBJ databases">
        <authorList>
            <person name="Kaushik A."/>
        </authorList>
    </citation>
    <scope>NUCLEOTIDE SEQUENCE</scope>
    <source>
        <strain evidence="3">AG3-1AP</strain>
    </source>
</reference>
<feature type="compositionally biased region" description="Basic and acidic residues" evidence="1">
    <location>
        <begin position="930"/>
        <end position="956"/>
    </location>
</feature>
<dbReference type="PROSITE" id="PS50013">
    <property type="entry name" value="CHROMO_2"/>
    <property type="match status" value="1"/>
</dbReference>
<feature type="region of interest" description="Disordered" evidence="1">
    <location>
        <begin position="930"/>
        <end position="1035"/>
    </location>
</feature>
<feature type="region of interest" description="Disordered" evidence="1">
    <location>
        <begin position="321"/>
        <end position="365"/>
    </location>
</feature>
<dbReference type="AlphaFoldDB" id="A0A8H3GMN1"/>
<accession>A0A8H3GMN1</accession>
<evidence type="ECO:0000313" key="3">
    <source>
        <dbReference type="EMBL" id="CAE6462133.1"/>
    </source>
</evidence>
<dbReference type="InterPro" id="IPR016197">
    <property type="entry name" value="Chromo-like_dom_sf"/>
</dbReference>
<dbReference type="SUPFAM" id="SSF54160">
    <property type="entry name" value="Chromo domain-like"/>
    <property type="match status" value="1"/>
</dbReference>
<dbReference type="SMART" id="SM00298">
    <property type="entry name" value="CHROMO"/>
    <property type="match status" value="1"/>
</dbReference>
<feature type="compositionally biased region" description="Polar residues" evidence="1">
    <location>
        <begin position="198"/>
        <end position="209"/>
    </location>
</feature>
<feature type="region of interest" description="Disordered" evidence="1">
    <location>
        <begin position="101"/>
        <end position="289"/>
    </location>
</feature>
<feature type="compositionally biased region" description="Polar residues" evidence="1">
    <location>
        <begin position="380"/>
        <end position="390"/>
    </location>
</feature>
<evidence type="ECO:0000313" key="4">
    <source>
        <dbReference type="Proteomes" id="UP000663831"/>
    </source>
</evidence>
<protein>
    <recommendedName>
        <fullName evidence="2">Chromo domain-containing protein</fullName>
    </recommendedName>
</protein>
<dbReference type="Gene3D" id="2.40.50.40">
    <property type="match status" value="1"/>
</dbReference>
<feature type="compositionally biased region" description="Basic and acidic residues" evidence="1">
    <location>
        <begin position="101"/>
        <end position="115"/>
    </location>
</feature>
<feature type="region of interest" description="Disordered" evidence="1">
    <location>
        <begin position="415"/>
        <end position="460"/>
    </location>
</feature>
<name>A0A8H3GMN1_9AGAM</name>
<sequence>MPRPEPGEPSSGSEDEYEVEYLYGAKWTETGWDYEVHWYGYDTRYDTWEPEANLTDYGSADLVNRFWKEFPKKRFSHPIVGTKYTAPPEWLVAERKRFLARRQRDQPVKGRETPPRKSVKAPIPLQGDPESGSDSDDEDVLRPSSSERDDEDVLQSSSSSEGAPLVTTSRRHSNAGSSTGAGTKARAQVQAERRRKPAQSTKSNSRPQLKTSASKPSQPSSSKAPPTAPKSMHTVSAAVQPSTAPGVRKVTTISREPLPSARRGRGPLARPNMQAGNISGSFVGIGTKGKQAERAGEVIALGRKSTTPNTNAPTSLYAGMSMRRNSQPSNNTAGDAATGANDHEPTISSPIEISPTEPGPPPIASVVDDFIAGIAAEISHPNSPVSSPANSLFDGSYNGDEEVAQLPNDFSHMDVDIYVPGFDDDPPPPPPVTIQPRPQPPATKPTRPTISTEPNATRGFIDGPISARGPVSSDHSFGISPVAASIPLPLPHLPQPKSWLWSGELYLTTSEADPDNENATKSVASRACEVAIGDTVIANEQITKIFKGILTTYIKDKMTISSVMDVNLSFAAIASGALSLYQAAWMRCTDPVGSPEWQLWDGLIHKMEVYFWVAEIRITGSTGSEASQRLLLVPTRLMRKYRNAEGFAKICQHFGDLTHTHTPSFVILMLKKEIGALSDDDEPPAMQVSQLPKYWQQIPPEMKPSFKGVNCLAFPSEQFHHDYEVRLMREQLRQCGAHVLEGEDPKSDAGAVFIHRRYIEDMSRLLGVALRKTKYRVRFYVYGSGGNWRTADWELKEIWKWGGMVTFTPSALIEDPWAVKKVVEALEGEPFWETYIEPKTVGILSLNARKNNLSELSWALDALMIELVTSTETAFYNLALTAPPKWGLLEEYEWARVQVERTMIKDEDELRKSCEDEILEEYKEAMKPVVDEQEEARKAKEEAKKKEEAKQREKENTTVGWGNSSGWGGGDGADNNSWGGGSTDNPWGTNNDGGNNPWAANGSGGGNSWGNGGETNNDPWGADNNSATTTTATAATAKPAELDLSKMGDDNHIRSMSNEVVEGLKWFQIQPCFMLETRRFIVIDSSSRIGIRKPERLEVEALTADKFVKLIKGEGLW</sequence>
<gene>
    <name evidence="3" type="ORF">RDB_LOCUS77469</name>
</gene>
<evidence type="ECO:0000256" key="1">
    <source>
        <dbReference type="SAM" id="MobiDB-lite"/>
    </source>
</evidence>
<comment type="caution">
    <text evidence="3">The sequence shown here is derived from an EMBL/GenBank/DDBJ whole genome shotgun (WGS) entry which is preliminary data.</text>
</comment>
<dbReference type="InterPro" id="IPR000953">
    <property type="entry name" value="Chromo/chromo_shadow_dom"/>
</dbReference>
<proteinExistence type="predicted"/>
<feature type="domain" description="Chromo" evidence="2">
    <location>
        <begin position="17"/>
        <end position="78"/>
    </location>
</feature>
<dbReference type="GO" id="GO:0006338">
    <property type="term" value="P:chromatin remodeling"/>
    <property type="evidence" value="ECO:0007669"/>
    <property type="project" value="UniProtKB-ARBA"/>
</dbReference>
<dbReference type="Proteomes" id="UP000663831">
    <property type="component" value="Unassembled WGS sequence"/>
</dbReference>
<dbReference type="Pfam" id="PF00385">
    <property type="entry name" value="Chromo"/>
    <property type="match status" value="1"/>
</dbReference>
<feature type="region of interest" description="Disordered" evidence="1">
    <location>
        <begin position="379"/>
        <end position="403"/>
    </location>
</feature>
<dbReference type="InterPro" id="IPR023780">
    <property type="entry name" value="Chromo_domain"/>
</dbReference>
<organism evidence="3 4">
    <name type="scientific">Rhizoctonia solani</name>
    <dbReference type="NCBI Taxonomy" id="456999"/>
    <lineage>
        <taxon>Eukaryota</taxon>
        <taxon>Fungi</taxon>
        <taxon>Dikarya</taxon>
        <taxon>Basidiomycota</taxon>
        <taxon>Agaricomycotina</taxon>
        <taxon>Agaricomycetes</taxon>
        <taxon>Cantharellales</taxon>
        <taxon>Ceratobasidiaceae</taxon>
        <taxon>Rhizoctonia</taxon>
    </lineage>
</organism>
<evidence type="ECO:0000259" key="2">
    <source>
        <dbReference type="PROSITE" id="PS50013"/>
    </source>
</evidence>
<feature type="compositionally biased region" description="Low complexity" evidence="1">
    <location>
        <begin position="330"/>
        <end position="340"/>
    </location>
</feature>
<dbReference type="EMBL" id="CAJMWV010002417">
    <property type="protein sequence ID" value="CAE6462133.1"/>
    <property type="molecule type" value="Genomic_DNA"/>
</dbReference>
<feature type="compositionally biased region" description="Low complexity" evidence="1">
    <location>
        <begin position="210"/>
        <end position="231"/>
    </location>
</feature>
<feature type="compositionally biased region" description="Gly residues" evidence="1">
    <location>
        <begin position="963"/>
        <end position="982"/>
    </location>
</feature>
<feature type="compositionally biased region" description="Polar residues" evidence="1">
    <location>
        <begin position="983"/>
        <end position="992"/>
    </location>
</feature>
<feature type="compositionally biased region" description="Polar residues" evidence="1">
    <location>
        <begin position="233"/>
        <end position="243"/>
    </location>
</feature>
<feature type="compositionally biased region" description="Pro residues" evidence="1">
    <location>
        <begin position="427"/>
        <end position="443"/>
    </location>
</feature>
<feature type="compositionally biased region" description="Polar residues" evidence="1">
    <location>
        <begin position="446"/>
        <end position="455"/>
    </location>
</feature>
<feature type="compositionally biased region" description="Gly residues" evidence="1">
    <location>
        <begin position="1002"/>
        <end position="1013"/>
    </location>
</feature>